<dbReference type="EMBL" id="JWJD01000001">
    <property type="protein sequence ID" value="KIH77422.1"/>
    <property type="molecule type" value="Genomic_DNA"/>
</dbReference>
<dbReference type="CDD" id="cd11539">
    <property type="entry name" value="NTP-PPase_u2"/>
    <property type="match status" value="1"/>
</dbReference>
<comment type="caution">
    <text evidence="1">The sequence shown here is derived from an EMBL/GenBank/DDBJ whole genome shotgun (WGS) entry which is preliminary data.</text>
</comment>
<organism evidence="1 2">
    <name type="scientific">Geoalkalibacter ferrihydriticus DSM 17813</name>
    <dbReference type="NCBI Taxonomy" id="1121915"/>
    <lineage>
        <taxon>Bacteria</taxon>
        <taxon>Pseudomonadati</taxon>
        <taxon>Thermodesulfobacteriota</taxon>
        <taxon>Desulfuromonadia</taxon>
        <taxon>Desulfuromonadales</taxon>
        <taxon>Geoalkalibacteraceae</taxon>
        <taxon>Geoalkalibacter</taxon>
    </lineage>
</organism>
<keyword evidence="2" id="KW-1185">Reference proteome</keyword>
<protein>
    <submittedName>
        <fullName evidence="1">Antitoxin</fullName>
    </submittedName>
</protein>
<name>A0A0C2HXC6_9BACT</name>
<dbReference type="Proteomes" id="UP000035068">
    <property type="component" value="Unassembled WGS sequence"/>
</dbReference>
<proteinExistence type="predicted"/>
<reference evidence="1 2" key="1">
    <citation type="submission" date="2014-12" db="EMBL/GenBank/DDBJ databases">
        <title>Genomes of Geoalkalibacter ferrihydriticus and Geoalkalibacter subterraneus, two haloalkaliphilic metal-reducing members of the Geobacteraceae.</title>
        <authorList>
            <person name="Badalamenti J.P."/>
            <person name="Torres C.I."/>
            <person name="Krajmalnik-Brown R."/>
            <person name="Bond D.R."/>
        </authorList>
    </citation>
    <scope>NUCLEOTIDE SEQUENCE [LARGE SCALE GENOMIC DNA]</scope>
    <source>
        <strain evidence="1 2">DSM 17813</strain>
    </source>
</reference>
<dbReference type="SUPFAM" id="SSF101386">
    <property type="entry name" value="all-alpha NTP pyrophosphatases"/>
    <property type="match status" value="1"/>
</dbReference>
<dbReference type="RefSeq" id="WP_040095404.1">
    <property type="nucleotide sequence ID" value="NZ_JWJD01000001.1"/>
</dbReference>
<dbReference type="AlphaFoldDB" id="A0A0C2HXC6"/>
<evidence type="ECO:0000313" key="2">
    <source>
        <dbReference type="Proteomes" id="UP000035068"/>
    </source>
</evidence>
<sequence length="89" mass="10099">MLENPNIYRKTLVKWGSEAQYDQAVEECAELIAVLKHFRRGKADADRVVEELADVWLMVGQLTFMFGEEKVKAAVQAKLAKLNHLLQGP</sequence>
<evidence type="ECO:0000313" key="1">
    <source>
        <dbReference type="EMBL" id="KIH77422.1"/>
    </source>
</evidence>
<gene>
    <name evidence="1" type="ORF">GFER_01425</name>
</gene>
<accession>A0A0C2HXC6</accession>